<evidence type="ECO:0000313" key="5">
    <source>
        <dbReference type="Proteomes" id="UP000214880"/>
    </source>
</evidence>
<dbReference type="InterPro" id="IPR002495">
    <property type="entry name" value="Glyco_trans_8"/>
</dbReference>
<dbReference type="GO" id="GO:0016757">
    <property type="term" value="F:glycosyltransferase activity"/>
    <property type="evidence" value="ECO:0007669"/>
    <property type="project" value="UniProtKB-KW"/>
</dbReference>
<keyword evidence="2 4" id="KW-0808">Transferase</keyword>
<gene>
    <name evidence="4" type="ORF">SAMN04488502_11244</name>
</gene>
<dbReference type="InterPro" id="IPR029044">
    <property type="entry name" value="Nucleotide-diphossugar_trans"/>
</dbReference>
<organism evidence="4 5">
    <name type="scientific">Dendrosporobacter quercicolus</name>
    <dbReference type="NCBI Taxonomy" id="146817"/>
    <lineage>
        <taxon>Bacteria</taxon>
        <taxon>Bacillati</taxon>
        <taxon>Bacillota</taxon>
        <taxon>Negativicutes</taxon>
        <taxon>Selenomonadales</taxon>
        <taxon>Sporomusaceae</taxon>
        <taxon>Dendrosporobacter</taxon>
    </lineage>
</organism>
<dbReference type="EMBL" id="FNHB01000012">
    <property type="protein sequence ID" value="SDN11726.1"/>
    <property type="molecule type" value="Genomic_DNA"/>
</dbReference>
<protein>
    <submittedName>
        <fullName evidence="4">Glycosyl transferase family 8</fullName>
    </submittedName>
</protein>
<evidence type="ECO:0000256" key="2">
    <source>
        <dbReference type="ARBA" id="ARBA00022679"/>
    </source>
</evidence>
<dbReference type="Proteomes" id="UP000214880">
    <property type="component" value="Unassembled WGS sequence"/>
</dbReference>
<dbReference type="PANTHER" id="PTHR13778">
    <property type="entry name" value="GLYCOSYLTRANSFERASE 8 DOMAIN-CONTAINING PROTEIN"/>
    <property type="match status" value="1"/>
</dbReference>
<sequence length="150" mass="17039">MYLDADILCLQKISELVHLDMGKHLTAVVSDVLSVARRQSEALNLQSECYFNAGVLLINVHQWLKQNISEKALSLLSDRSKNYVFLDQDALNLILDNAKKFYLKSGILFLKNMRILAFLKTLYYCTAPQIQNHGASFVTKNIKPSTLFSL</sequence>
<name>A0A1G9YTK7_9FIRM</name>
<reference evidence="4 5" key="1">
    <citation type="submission" date="2016-10" db="EMBL/GenBank/DDBJ databases">
        <authorList>
            <person name="de Groot N.N."/>
        </authorList>
    </citation>
    <scope>NUCLEOTIDE SEQUENCE [LARGE SCALE GENOMIC DNA]</scope>
    <source>
        <strain evidence="4 5">DSM 1736</strain>
    </source>
</reference>
<evidence type="ECO:0000256" key="1">
    <source>
        <dbReference type="ARBA" id="ARBA00022676"/>
    </source>
</evidence>
<dbReference type="AlphaFoldDB" id="A0A1G9YTK7"/>
<keyword evidence="5" id="KW-1185">Reference proteome</keyword>
<dbReference type="Pfam" id="PF01501">
    <property type="entry name" value="Glyco_transf_8"/>
    <property type="match status" value="1"/>
</dbReference>
<accession>A0A1G9YTK7</accession>
<evidence type="ECO:0000313" key="4">
    <source>
        <dbReference type="EMBL" id="SDN11726.1"/>
    </source>
</evidence>
<dbReference type="Gene3D" id="3.90.550.10">
    <property type="entry name" value="Spore Coat Polysaccharide Biosynthesis Protein SpsA, Chain A"/>
    <property type="match status" value="1"/>
</dbReference>
<dbReference type="PANTHER" id="PTHR13778:SF47">
    <property type="entry name" value="LIPOPOLYSACCHARIDE 1,3-GALACTOSYLTRANSFERASE"/>
    <property type="match status" value="1"/>
</dbReference>
<dbReference type="SUPFAM" id="SSF53448">
    <property type="entry name" value="Nucleotide-diphospho-sugar transferases"/>
    <property type="match status" value="1"/>
</dbReference>
<dbReference type="InterPro" id="IPR050748">
    <property type="entry name" value="Glycosyltrans_8_dom-fam"/>
</dbReference>
<keyword evidence="1" id="KW-0328">Glycosyltransferase</keyword>
<proteinExistence type="predicted"/>
<dbReference type="STRING" id="146817.SAMN04488502_11244"/>
<dbReference type="GO" id="GO:0046872">
    <property type="term" value="F:metal ion binding"/>
    <property type="evidence" value="ECO:0007669"/>
    <property type="project" value="UniProtKB-KW"/>
</dbReference>
<keyword evidence="3" id="KW-0479">Metal-binding</keyword>
<evidence type="ECO:0000256" key="3">
    <source>
        <dbReference type="ARBA" id="ARBA00022723"/>
    </source>
</evidence>